<gene>
    <name evidence="1" type="ORF">ZIOFF_075811</name>
</gene>
<accession>A0A8J5EKM6</accession>
<sequence>MRTHGPVNCYCSVDSSNVRQTRRCLNRKFRRTLVARAWGRPLLRESKPADRLQQAINFTRLSQSVPAFLDGKKMNKDSSCALHKQAMSVPLAPYPTPPVLSNGIVYKASLCVQGAETSLRILWEQHQYAVPFAVHYYMLKYSKSSGTCKVWKLPYAIDVPIWSKISEMCSLQLCNFSWGELNVLKHSQISSPLP</sequence>
<evidence type="ECO:0000313" key="2">
    <source>
        <dbReference type="Proteomes" id="UP000734854"/>
    </source>
</evidence>
<keyword evidence="2" id="KW-1185">Reference proteome</keyword>
<reference evidence="1 2" key="1">
    <citation type="submission" date="2020-08" db="EMBL/GenBank/DDBJ databases">
        <title>Plant Genome Project.</title>
        <authorList>
            <person name="Zhang R.-G."/>
        </authorList>
    </citation>
    <scope>NUCLEOTIDE SEQUENCE [LARGE SCALE GENOMIC DNA]</scope>
    <source>
        <tissue evidence="1">Rhizome</tissue>
    </source>
</reference>
<dbReference type="EMBL" id="JACMSC010000178">
    <property type="protein sequence ID" value="KAG6466395.1"/>
    <property type="molecule type" value="Genomic_DNA"/>
</dbReference>
<dbReference type="AlphaFoldDB" id="A0A8J5EKM6"/>
<protein>
    <submittedName>
        <fullName evidence="1">Uncharacterized protein</fullName>
    </submittedName>
</protein>
<comment type="caution">
    <text evidence="1">The sequence shown here is derived from an EMBL/GenBank/DDBJ whole genome shotgun (WGS) entry which is preliminary data.</text>
</comment>
<evidence type="ECO:0000313" key="1">
    <source>
        <dbReference type="EMBL" id="KAG6466395.1"/>
    </source>
</evidence>
<organism evidence="1 2">
    <name type="scientific">Zingiber officinale</name>
    <name type="common">Ginger</name>
    <name type="synonym">Amomum zingiber</name>
    <dbReference type="NCBI Taxonomy" id="94328"/>
    <lineage>
        <taxon>Eukaryota</taxon>
        <taxon>Viridiplantae</taxon>
        <taxon>Streptophyta</taxon>
        <taxon>Embryophyta</taxon>
        <taxon>Tracheophyta</taxon>
        <taxon>Spermatophyta</taxon>
        <taxon>Magnoliopsida</taxon>
        <taxon>Liliopsida</taxon>
        <taxon>Zingiberales</taxon>
        <taxon>Zingiberaceae</taxon>
        <taxon>Zingiber</taxon>
    </lineage>
</organism>
<name>A0A8J5EKM6_ZINOF</name>
<proteinExistence type="predicted"/>
<dbReference type="Proteomes" id="UP000734854">
    <property type="component" value="Unassembled WGS sequence"/>
</dbReference>